<dbReference type="PROSITE" id="PS51729">
    <property type="entry name" value="GNAT_YJDJ"/>
    <property type="match status" value="1"/>
</dbReference>
<dbReference type="Pfam" id="PF14542">
    <property type="entry name" value="Acetyltransf_CG"/>
    <property type="match status" value="1"/>
</dbReference>
<dbReference type="PANTHER" id="PTHR31435:SF9">
    <property type="entry name" value="PROTEIN NATD1"/>
    <property type="match status" value="1"/>
</dbReference>
<dbReference type="EMBL" id="JACRVF010000001">
    <property type="protein sequence ID" value="MBC5992640.1"/>
    <property type="molecule type" value="Genomic_DNA"/>
</dbReference>
<feature type="domain" description="N-acetyltransferase" evidence="1">
    <location>
        <begin position="6"/>
        <end position="92"/>
    </location>
</feature>
<reference evidence="2" key="1">
    <citation type="submission" date="2020-08" db="EMBL/GenBank/DDBJ databases">
        <title>Pontibacter sp. SD6 16S ribosomal RNA gene Genome sequencing and assembly.</title>
        <authorList>
            <person name="Kang M."/>
        </authorList>
    </citation>
    <scope>NUCLEOTIDE SEQUENCE</scope>
    <source>
        <strain evidence="2">SD6</strain>
    </source>
</reference>
<gene>
    <name evidence="2" type="ORF">H8S84_07325</name>
</gene>
<sequence length="92" mass="10519">MATNIEHEKEDQQFTIKLGEDDAELAYTLPSEGVICFTHTYVPEDNRGNGLAVKMIEKGLNYAREHNYKVKATCPAVNKYLKMHPEYNDITI</sequence>
<proteinExistence type="predicted"/>
<evidence type="ECO:0000313" key="2">
    <source>
        <dbReference type="EMBL" id="MBC5992640.1"/>
    </source>
</evidence>
<dbReference type="PANTHER" id="PTHR31435">
    <property type="entry name" value="PROTEIN NATD1"/>
    <property type="match status" value="1"/>
</dbReference>
<dbReference type="Proteomes" id="UP000603640">
    <property type="component" value="Unassembled WGS sequence"/>
</dbReference>
<keyword evidence="3" id="KW-1185">Reference proteome</keyword>
<evidence type="ECO:0000313" key="3">
    <source>
        <dbReference type="Proteomes" id="UP000603640"/>
    </source>
</evidence>
<dbReference type="InterPro" id="IPR016181">
    <property type="entry name" value="Acyl_CoA_acyltransferase"/>
</dbReference>
<dbReference type="AlphaFoldDB" id="A0A923N4B1"/>
<dbReference type="SUPFAM" id="SSF55729">
    <property type="entry name" value="Acyl-CoA N-acyltransferases (Nat)"/>
    <property type="match status" value="1"/>
</dbReference>
<dbReference type="InterPro" id="IPR031165">
    <property type="entry name" value="GNAT_YJDJ"/>
</dbReference>
<evidence type="ECO:0000259" key="1">
    <source>
        <dbReference type="PROSITE" id="PS51729"/>
    </source>
</evidence>
<dbReference type="Gene3D" id="3.40.630.30">
    <property type="match status" value="1"/>
</dbReference>
<organism evidence="2 3">
    <name type="scientific">Pontibacter cellulosilyticus</name>
    <dbReference type="NCBI Taxonomy" id="1720253"/>
    <lineage>
        <taxon>Bacteria</taxon>
        <taxon>Pseudomonadati</taxon>
        <taxon>Bacteroidota</taxon>
        <taxon>Cytophagia</taxon>
        <taxon>Cytophagales</taxon>
        <taxon>Hymenobacteraceae</taxon>
        <taxon>Pontibacter</taxon>
    </lineage>
</organism>
<protein>
    <submittedName>
        <fullName evidence="2">N-acetyltransferase</fullName>
    </submittedName>
</protein>
<dbReference type="InterPro" id="IPR045057">
    <property type="entry name" value="Gcn5-rel_NAT"/>
</dbReference>
<comment type="caution">
    <text evidence="2">The sequence shown here is derived from an EMBL/GenBank/DDBJ whole genome shotgun (WGS) entry which is preliminary data.</text>
</comment>
<dbReference type="RefSeq" id="WP_187066570.1">
    <property type="nucleotide sequence ID" value="NZ_JACRVF010000001.1"/>
</dbReference>
<name>A0A923N4B1_9BACT</name>
<accession>A0A923N4B1</accession>